<accession>A0ABS8ST05</accession>
<organism evidence="14 15">
    <name type="scientific">Datura stramonium</name>
    <name type="common">Jimsonweed</name>
    <name type="synonym">Common thornapple</name>
    <dbReference type="NCBI Taxonomy" id="4076"/>
    <lineage>
        <taxon>Eukaryota</taxon>
        <taxon>Viridiplantae</taxon>
        <taxon>Streptophyta</taxon>
        <taxon>Embryophyta</taxon>
        <taxon>Tracheophyta</taxon>
        <taxon>Spermatophyta</taxon>
        <taxon>Magnoliopsida</taxon>
        <taxon>eudicotyledons</taxon>
        <taxon>Gunneridae</taxon>
        <taxon>Pentapetalae</taxon>
        <taxon>asterids</taxon>
        <taxon>lamiids</taxon>
        <taxon>Solanales</taxon>
        <taxon>Solanaceae</taxon>
        <taxon>Solanoideae</taxon>
        <taxon>Datureae</taxon>
        <taxon>Datura</taxon>
    </lineage>
</organism>
<comment type="subcellular location">
    <subcellularLocation>
        <location evidence="1">Membrane</location>
        <topology evidence="1">Multi-pass membrane protein</topology>
    </subcellularLocation>
    <subcellularLocation>
        <location evidence="2">Plastid</location>
        <location evidence="2">Chloroplast thylakoid membrane</location>
    </subcellularLocation>
</comment>
<evidence type="ECO:0000256" key="3">
    <source>
        <dbReference type="ARBA" id="ARBA00022448"/>
    </source>
</evidence>
<dbReference type="PANTHER" id="PTHR22773">
    <property type="entry name" value="NADH DEHYDROGENASE"/>
    <property type="match status" value="1"/>
</dbReference>
<evidence type="ECO:0000256" key="8">
    <source>
        <dbReference type="ARBA" id="ARBA00023027"/>
    </source>
</evidence>
<evidence type="ECO:0000256" key="6">
    <source>
        <dbReference type="ARBA" id="ARBA00022967"/>
    </source>
</evidence>
<reference evidence="14 15" key="1">
    <citation type="journal article" date="2021" name="BMC Genomics">
        <title>Datura genome reveals duplications of psychoactive alkaloid biosynthetic genes and high mutation rate following tissue culture.</title>
        <authorList>
            <person name="Rajewski A."/>
            <person name="Carter-House D."/>
            <person name="Stajich J."/>
            <person name="Litt A."/>
        </authorList>
    </citation>
    <scope>NUCLEOTIDE SEQUENCE [LARGE SCALE GENOMIC DNA]</scope>
    <source>
        <strain evidence="14">AR-01</strain>
    </source>
</reference>
<comment type="catalytic activity">
    <reaction evidence="11">
        <text>a plastoquinone + NADH + (n+1) H(+)(in) = a plastoquinol + NAD(+) + n H(+)(out)</text>
        <dbReference type="Rhea" id="RHEA:42608"/>
        <dbReference type="Rhea" id="RHEA-COMP:9561"/>
        <dbReference type="Rhea" id="RHEA-COMP:9562"/>
        <dbReference type="ChEBI" id="CHEBI:15378"/>
        <dbReference type="ChEBI" id="CHEBI:17757"/>
        <dbReference type="ChEBI" id="CHEBI:57540"/>
        <dbReference type="ChEBI" id="CHEBI:57945"/>
        <dbReference type="ChEBI" id="CHEBI:62192"/>
    </reaction>
</comment>
<evidence type="ECO:0000256" key="9">
    <source>
        <dbReference type="ARBA" id="ARBA00023136"/>
    </source>
</evidence>
<keyword evidence="6" id="KW-1278">Translocase</keyword>
<evidence type="ECO:0000313" key="14">
    <source>
        <dbReference type="EMBL" id="MCD7462097.1"/>
    </source>
</evidence>
<dbReference type="Proteomes" id="UP000823775">
    <property type="component" value="Unassembled WGS sequence"/>
</dbReference>
<dbReference type="EMBL" id="JACEIK010000778">
    <property type="protein sequence ID" value="MCD7462097.1"/>
    <property type="molecule type" value="Genomic_DNA"/>
</dbReference>
<evidence type="ECO:0000256" key="2">
    <source>
        <dbReference type="ARBA" id="ARBA00004334"/>
    </source>
</evidence>
<keyword evidence="15" id="KW-1185">Reference proteome</keyword>
<feature type="domain" description="NADH:quinone oxidoreductase/Mrp antiporter transmembrane" evidence="13">
    <location>
        <begin position="2"/>
        <end position="82"/>
    </location>
</feature>
<keyword evidence="8" id="KW-0520">NAD</keyword>
<gene>
    <name evidence="14" type="ORF">HAX54_047749</name>
</gene>
<evidence type="ECO:0000256" key="5">
    <source>
        <dbReference type="ARBA" id="ARBA00022692"/>
    </source>
</evidence>
<keyword evidence="9 12" id="KW-0472">Membrane</keyword>
<feature type="transmembrane region" description="Helical" evidence="12">
    <location>
        <begin position="57"/>
        <end position="81"/>
    </location>
</feature>
<evidence type="ECO:0000256" key="4">
    <source>
        <dbReference type="ARBA" id="ARBA00022640"/>
    </source>
</evidence>
<comment type="catalytic activity">
    <reaction evidence="10">
        <text>a plastoquinone + NADPH + (n+1) H(+)(in) = a plastoquinol + NADP(+) + n H(+)(out)</text>
        <dbReference type="Rhea" id="RHEA:42612"/>
        <dbReference type="Rhea" id="RHEA-COMP:9561"/>
        <dbReference type="Rhea" id="RHEA-COMP:9562"/>
        <dbReference type="ChEBI" id="CHEBI:15378"/>
        <dbReference type="ChEBI" id="CHEBI:17757"/>
        <dbReference type="ChEBI" id="CHEBI:57783"/>
        <dbReference type="ChEBI" id="CHEBI:58349"/>
        <dbReference type="ChEBI" id="CHEBI:62192"/>
    </reaction>
</comment>
<dbReference type="InterPro" id="IPR001750">
    <property type="entry name" value="ND/Mrp_TM"/>
</dbReference>
<sequence length="449" mass="49752">MTIDAFAIVLALRQTRVKCIADLGALAKTNPILANTFSITMFSYARIPPLAGFYSKFYLFFAALGCGAYFLSPVAVVTSVIGRWAAGRLPRGLRDQFLRLKMQLTTVFDLAELIAGSNGFSDNIELMSQAYLKNRSSEIDIEVEDDTSIDDKDQPLPIFLKFVDVEYKVKISKVYSNNPVNAVVSKAVVVPQVPLQGNPLWRWRESRDAYALSGLKEEACSYWTSCGMAASSKKEAAHSALPRKRESSEKGRLSYGNVVGCAKQPIPLLRRLVTLEPRYTWLHERLKRKKEAFGGHKPSGLDTWTMGSLPQGPSFGTGPFPFPKWNSLLLSLDLCQTPLLLLPGGMIHSTSVTGAGEHFTKCALTASEIFEIQSEQHWVARIGRRGSMKAAVEIKDRDSRDDLLKDQMIHLFVRLGGLTRIGQIRGKEPIKERSDALSDAVHDAELPTS</sequence>
<comment type="caution">
    <text evidence="14">The sequence shown here is derived from an EMBL/GenBank/DDBJ whole genome shotgun (WGS) entry which is preliminary data.</text>
</comment>
<dbReference type="Pfam" id="PF00361">
    <property type="entry name" value="Proton_antipo_M"/>
    <property type="match status" value="1"/>
</dbReference>
<evidence type="ECO:0000313" key="15">
    <source>
        <dbReference type="Proteomes" id="UP000823775"/>
    </source>
</evidence>
<evidence type="ECO:0000256" key="7">
    <source>
        <dbReference type="ARBA" id="ARBA00022989"/>
    </source>
</evidence>
<evidence type="ECO:0000256" key="10">
    <source>
        <dbReference type="ARBA" id="ARBA00047726"/>
    </source>
</evidence>
<name>A0ABS8ST05_DATST</name>
<evidence type="ECO:0000256" key="1">
    <source>
        <dbReference type="ARBA" id="ARBA00004141"/>
    </source>
</evidence>
<evidence type="ECO:0000259" key="13">
    <source>
        <dbReference type="Pfam" id="PF00361"/>
    </source>
</evidence>
<evidence type="ECO:0000256" key="11">
    <source>
        <dbReference type="ARBA" id="ARBA00048026"/>
    </source>
</evidence>
<protein>
    <recommendedName>
        <fullName evidence="13">NADH:quinone oxidoreductase/Mrp antiporter transmembrane domain-containing protein</fullName>
    </recommendedName>
</protein>
<keyword evidence="7 12" id="KW-1133">Transmembrane helix</keyword>
<keyword evidence="3" id="KW-0813">Transport</keyword>
<keyword evidence="5 12" id="KW-0812">Transmembrane</keyword>
<evidence type="ECO:0000256" key="12">
    <source>
        <dbReference type="SAM" id="Phobius"/>
    </source>
</evidence>
<keyword evidence="4" id="KW-0934">Plastid</keyword>
<proteinExistence type="predicted"/>